<dbReference type="AlphaFoldDB" id="A0A8J3QZQ5"/>
<feature type="transmembrane region" description="Helical" evidence="6">
    <location>
        <begin position="357"/>
        <end position="377"/>
    </location>
</feature>
<dbReference type="GO" id="GO:0004252">
    <property type="term" value="F:serine-type endopeptidase activity"/>
    <property type="evidence" value="ECO:0007669"/>
    <property type="project" value="UniProtKB-UniRule"/>
</dbReference>
<keyword evidence="2 5" id="KW-0645">Protease</keyword>
<evidence type="ECO:0000256" key="1">
    <source>
        <dbReference type="ARBA" id="ARBA00011073"/>
    </source>
</evidence>
<keyword evidence="4 5" id="KW-0720">Serine protease</keyword>
<sequence length="798" mass="80752">MLAAVLVAGWALVATAVLQAGAWLGGQVLIVEERPVPWWAWPAVGWLNALVVVVPAVLLATLTRPASPARAAVRSAGRLWTAGAVLLGVLGSLRAVPLAHNTLYLLLLTLVGLAARLAIASYRPALPRGRAGLPGLAAGLACLVPWLWLGALGGALETLFALTASAALGLLAATALDAPFWLDFTGSRRRLVLLGGLVAGVFLALVAAGTGAVGIQLGELAVLPPLGFAAAALARGPFPGRALPPSGVAAPARGPLLGRARRQLAGAGGGQPAIAALVALAALGPLAFVEPVQTELIINYGARDVGFWGLLAAGCALAIGLLCGAGLFIARRPNGRRRPRIGSASGSSSPRRPGRRWVAASAVVAVAATGLVGYATIGSPGLHGDRLFVVMRTQADLSDLSGIADPGARRTEVYRRLVDTANRTQAGLRHDLARAHLPFTPYYLVNGIEVDGGPAARAWLSTRSDVGRVLLSPHLRPVPGRGAPFAPDAPAPDGPQWNITMVEADRVWATGDTGKGVVIGTSDTGVDSTVPALAGSFRGGDDSWYDPWNGTRTPTDHNGHGTHTIASALGRGGVGVAPGAQWIGCVNLDRDLGNPADYLACLQFMLAPFRHGGDPLRDGNPARGANVLTNSWGCTGEEGCDRGALLPAIDALTAAGVFVVASSGNTGPRCSSITDPPAPYADTFTVGAVDSTGTVADFSSRGPVPGAAKPDILAPGAKVVSAVPGGGYAEMSGTSMASPHVAGVVALVWAANPRLVGDIAGTARILRQTATGASGDGCGDRAGIVDAYAAVGSARGSA</sequence>
<gene>
    <name evidence="8" type="ORF">Raf01_57580</name>
</gene>
<feature type="transmembrane region" description="Helical" evidence="6">
    <location>
        <begin position="264"/>
        <end position="287"/>
    </location>
</feature>
<dbReference type="Pfam" id="PF00082">
    <property type="entry name" value="Peptidase_S8"/>
    <property type="match status" value="1"/>
</dbReference>
<feature type="transmembrane region" description="Helical" evidence="6">
    <location>
        <begin position="307"/>
        <end position="330"/>
    </location>
</feature>
<dbReference type="InterPro" id="IPR015500">
    <property type="entry name" value="Peptidase_S8_subtilisin-rel"/>
</dbReference>
<evidence type="ECO:0000313" key="8">
    <source>
        <dbReference type="EMBL" id="GIH17586.1"/>
    </source>
</evidence>
<evidence type="ECO:0000256" key="2">
    <source>
        <dbReference type="ARBA" id="ARBA00022670"/>
    </source>
</evidence>
<dbReference type="PANTHER" id="PTHR43399">
    <property type="entry name" value="SUBTILISIN-RELATED"/>
    <property type="match status" value="1"/>
</dbReference>
<accession>A0A8J3QZQ5</accession>
<feature type="transmembrane region" description="Helical" evidence="6">
    <location>
        <begin position="75"/>
        <end position="96"/>
    </location>
</feature>
<feature type="active site" description="Charge relay system" evidence="5">
    <location>
        <position position="523"/>
    </location>
</feature>
<evidence type="ECO:0000313" key="9">
    <source>
        <dbReference type="Proteomes" id="UP000642748"/>
    </source>
</evidence>
<feature type="active site" description="Charge relay system" evidence="5">
    <location>
        <position position="560"/>
    </location>
</feature>
<feature type="active site" description="Charge relay system" evidence="5">
    <location>
        <position position="735"/>
    </location>
</feature>
<dbReference type="InterPro" id="IPR051048">
    <property type="entry name" value="Peptidase_S8/S53_subtilisin"/>
</dbReference>
<organism evidence="8 9">
    <name type="scientific">Rugosimonospora africana</name>
    <dbReference type="NCBI Taxonomy" id="556532"/>
    <lineage>
        <taxon>Bacteria</taxon>
        <taxon>Bacillati</taxon>
        <taxon>Actinomycetota</taxon>
        <taxon>Actinomycetes</taxon>
        <taxon>Micromonosporales</taxon>
        <taxon>Micromonosporaceae</taxon>
        <taxon>Rugosimonospora</taxon>
    </lineage>
</organism>
<keyword evidence="6" id="KW-0472">Membrane</keyword>
<dbReference type="InterPro" id="IPR000209">
    <property type="entry name" value="Peptidase_S8/S53_dom"/>
</dbReference>
<keyword evidence="3 5" id="KW-0378">Hydrolase</keyword>
<feature type="transmembrane region" description="Helical" evidence="6">
    <location>
        <begin position="102"/>
        <end position="119"/>
    </location>
</feature>
<keyword evidence="6" id="KW-1133">Transmembrane helix</keyword>
<feature type="transmembrane region" description="Helical" evidence="6">
    <location>
        <begin position="43"/>
        <end position="63"/>
    </location>
</feature>
<evidence type="ECO:0000256" key="3">
    <source>
        <dbReference type="ARBA" id="ARBA00022801"/>
    </source>
</evidence>
<evidence type="ECO:0000256" key="4">
    <source>
        <dbReference type="ARBA" id="ARBA00022825"/>
    </source>
</evidence>
<feature type="transmembrane region" description="Helical" evidence="6">
    <location>
        <begin position="131"/>
        <end position="148"/>
    </location>
</feature>
<feature type="domain" description="Peptidase S8/S53" evidence="7">
    <location>
        <begin position="514"/>
        <end position="770"/>
    </location>
</feature>
<feature type="transmembrane region" description="Helical" evidence="6">
    <location>
        <begin position="191"/>
        <end position="215"/>
    </location>
</feature>
<dbReference type="EMBL" id="BONZ01000056">
    <property type="protein sequence ID" value="GIH17586.1"/>
    <property type="molecule type" value="Genomic_DNA"/>
</dbReference>
<proteinExistence type="inferred from homology"/>
<dbReference type="Gene3D" id="3.40.50.200">
    <property type="entry name" value="Peptidase S8/S53 domain"/>
    <property type="match status" value="1"/>
</dbReference>
<comment type="caution">
    <text evidence="8">The sequence shown here is derived from an EMBL/GenBank/DDBJ whole genome shotgun (WGS) entry which is preliminary data.</text>
</comment>
<dbReference type="PROSITE" id="PS00138">
    <property type="entry name" value="SUBTILASE_SER"/>
    <property type="match status" value="1"/>
</dbReference>
<feature type="transmembrane region" description="Helical" evidence="6">
    <location>
        <begin position="160"/>
        <end position="182"/>
    </location>
</feature>
<comment type="similarity">
    <text evidence="1 5">Belongs to the peptidase S8 family.</text>
</comment>
<evidence type="ECO:0000256" key="5">
    <source>
        <dbReference type="PROSITE-ProRule" id="PRU01240"/>
    </source>
</evidence>
<dbReference type="PANTHER" id="PTHR43399:SF4">
    <property type="entry name" value="CELL WALL-ASSOCIATED PROTEASE"/>
    <property type="match status" value="1"/>
</dbReference>
<dbReference type="GO" id="GO:0006508">
    <property type="term" value="P:proteolysis"/>
    <property type="evidence" value="ECO:0007669"/>
    <property type="project" value="UniProtKB-KW"/>
</dbReference>
<evidence type="ECO:0000259" key="7">
    <source>
        <dbReference type="Pfam" id="PF00082"/>
    </source>
</evidence>
<name>A0A8J3QZQ5_9ACTN</name>
<protein>
    <recommendedName>
        <fullName evidence="7">Peptidase S8/S53 domain-containing protein</fullName>
    </recommendedName>
</protein>
<dbReference type="InterPro" id="IPR036852">
    <property type="entry name" value="Peptidase_S8/S53_dom_sf"/>
</dbReference>
<keyword evidence="9" id="KW-1185">Reference proteome</keyword>
<dbReference type="InterPro" id="IPR023828">
    <property type="entry name" value="Peptidase_S8_Ser-AS"/>
</dbReference>
<dbReference type="PROSITE" id="PS51892">
    <property type="entry name" value="SUBTILASE"/>
    <property type="match status" value="1"/>
</dbReference>
<reference evidence="8" key="1">
    <citation type="submission" date="2021-01" db="EMBL/GenBank/DDBJ databases">
        <title>Whole genome shotgun sequence of Rugosimonospora africana NBRC 104875.</title>
        <authorList>
            <person name="Komaki H."/>
            <person name="Tamura T."/>
        </authorList>
    </citation>
    <scope>NUCLEOTIDE SEQUENCE</scope>
    <source>
        <strain evidence="8">NBRC 104875</strain>
    </source>
</reference>
<dbReference type="Proteomes" id="UP000642748">
    <property type="component" value="Unassembled WGS sequence"/>
</dbReference>
<dbReference type="PRINTS" id="PR00723">
    <property type="entry name" value="SUBTILISIN"/>
</dbReference>
<dbReference type="SUPFAM" id="SSF52743">
    <property type="entry name" value="Subtilisin-like"/>
    <property type="match status" value="1"/>
</dbReference>
<keyword evidence="6" id="KW-0812">Transmembrane</keyword>
<evidence type="ECO:0000256" key="6">
    <source>
        <dbReference type="SAM" id="Phobius"/>
    </source>
</evidence>